<feature type="compositionally biased region" description="Pro residues" evidence="1">
    <location>
        <begin position="53"/>
        <end position="62"/>
    </location>
</feature>
<keyword evidence="3" id="KW-1185">Reference proteome</keyword>
<name>A0A1I1YY52_9BURK</name>
<evidence type="ECO:0000313" key="2">
    <source>
        <dbReference type="EMBL" id="SFE22960.1"/>
    </source>
</evidence>
<evidence type="ECO:0000313" key="3">
    <source>
        <dbReference type="Proteomes" id="UP000199517"/>
    </source>
</evidence>
<accession>A0A1I1YY52</accession>
<dbReference type="EMBL" id="FOMQ01000020">
    <property type="protein sequence ID" value="SFE22960.1"/>
    <property type="molecule type" value="Genomic_DNA"/>
</dbReference>
<sequence length="62" mass="6642">MVTQLDSPDGKPRKDPDRPSPAFVETDDRTRIDTPDGPAPAHKGPSPDRDPGGAPPSPDQRE</sequence>
<feature type="region of interest" description="Disordered" evidence="1">
    <location>
        <begin position="1"/>
        <end position="62"/>
    </location>
</feature>
<proteinExistence type="predicted"/>
<dbReference type="RefSeq" id="WP_092957083.1">
    <property type="nucleotide sequence ID" value="NZ_FOMQ01000020.1"/>
</dbReference>
<protein>
    <submittedName>
        <fullName evidence="2">Uncharacterized protein</fullName>
    </submittedName>
</protein>
<reference evidence="3" key="1">
    <citation type="submission" date="2016-10" db="EMBL/GenBank/DDBJ databases">
        <authorList>
            <person name="Varghese N."/>
            <person name="Submissions S."/>
        </authorList>
    </citation>
    <scope>NUCLEOTIDE SEQUENCE [LARGE SCALE GENOMIC DNA]</scope>
    <source>
        <strain evidence="3">DSM 7481</strain>
    </source>
</reference>
<dbReference type="AlphaFoldDB" id="A0A1I1YY52"/>
<feature type="compositionally biased region" description="Basic and acidic residues" evidence="1">
    <location>
        <begin position="8"/>
        <end position="18"/>
    </location>
</feature>
<evidence type="ECO:0000256" key="1">
    <source>
        <dbReference type="SAM" id="MobiDB-lite"/>
    </source>
</evidence>
<dbReference type="Proteomes" id="UP000199517">
    <property type="component" value="Unassembled WGS sequence"/>
</dbReference>
<gene>
    <name evidence="2" type="ORF">SAMN04489710_12034</name>
</gene>
<organism evidence="2 3">
    <name type="scientific">Paracidovorax konjaci</name>
    <dbReference type="NCBI Taxonomy" id="32040"/>
    <lineage>
        <taxon>Bacteria</taxon>
        <taxon>Pseudomonadati</taxon>
        <taxon>Pseudomonadota</taxon>
        <taxon>Betaproteobacteria</taxon>
        <taxon>Burkholderiales</taxon>
        <taxon>Comamonadaceae</taxon>
        <taxon>Paracidovorax</taxon>
    </lineage>
</organism>